<dbReference type="InterPro" id="IPR021214">
    <property type="entry name" value="DUF2568"/>
</dbReference>
<name>A0ABN3RDB3_9ACTN</name>
<keyword evidence="1" id="KW-0472">Membrane</keyword>
<evidence type="ECO:0000313" key="3">
    <source>
        <dbReference type="Proteomes" id="UP001501666"/>
    </source>
</evidence>
<evidence type="ECO:0000256" key="1">
    <source>
        <dbReference type="SAM" id="Phobius"/>
    </source>
</evidence>
<sequence length="130" mass="13379">MLSQGNGNHKGVRMLAMAKGANMLLMFLLEIGVLISVGYWGFTLSPGWAVRLLAGIGAPVLFAVLWGLFAAGGGTNATYPLTGIARGLFEIAWFGGGALALHLAGAAAPAAVLAVAFVVNAVLRLVWQQS</sequence>
<keyword evidence="1" id="KW-0812">Transmembrane</keyword>
<dbReference type="Proteomes" id="UP001501666">
    <property type="component" value="Unassembled WGS sequence"/>
</dbReference>
<protein>
    <submittedName>
        <fullName evidence="2">YrdB family protein</fullName>
    </submittedName>
</protein>
<feature type="transmembrane region" description="Helical" evidence="1">
    <location>
        <begin position="21"/>
        <end position="42"/>
    </location>
</feature>
<evidence type="ECO:0000313" key="2">
    <source>
        <dbReference type="EMBL" id="GAA2649256.1"/>
    </source>
</evidence>
<dbReference type="EMBL" id="BAAATE010000003">
    <property type="protein sequence ID" value="GAA2649256.1"/>
    <property type="molecule type" value="Genomic_DNA"/>
</dbReference>
<accession>A0ABN3RDB3</accession>
<feature type="transmembrane region" description="Helical" evidence="1">
    <location>
        <begin position="107"/>
        <end position="127"/>
    </location>
</feature>
<keyword evidence="3" id="KW-1185">Reference proteome</keyword>
<organism evidence="2 3">
    <name type="scientific">Nonomuraea recticatena</name>
    <dbReference type="NCBI Taxonomy" id="46178"/>
    <lineage>
        <taxon>Bacteria</taxon>
        <taxon>Bacillati</taxon>
        <taxon>Actinomycetota</taxon>
        <taxon>Actinomycetes</taxon>
        <taxon>Streptosporangiales</taxon>
        <taxon>Streptosporangiaceae</taxon>
        <taxon>Nonomuraea</taxon>
    </lineage>
</organism>
<gene>
    <name evidence="2" type="ORF">GCM10010412_014280</name>
</gene>
<feature type="transmembrane region" description="Helical" evidence="1">
    <location>
        <begin position="48"/>
        <end position="71"/>
    </location>
</feature>
<keyword evidence="1" id="KW-1133">Transmembrane helix</keyword>
<comment type="caution">
    <text evidence="2">The sequence shown here is derived from an EMBL/GenBank/DDBJ whole genome shotgun (WGS) entry which is preliminary data.</text>
</comment>
<reference evidence="2 3" key="1">
    <citation type="journal article" date="2019" name="Int. J. Syst. Evol. Microbiol.">
        <title>The Global Catalogue of Microorganisms (GCM) 10K type strain sequencing project: providing services to taxonomists for standard genome sequencing and annotation.</title>
        <authorList>
            <consortium name="The Broad Institute Genomics Platform"/>
            <consortium name="The Broad Institute Genome Sequencing Center for Infectious Disease"/>
            <person name="Wu L."/>
            <person name="Ma J."/>
        </authorList>
    </citation>
    <scope>NUCLEOTIDE SEQUENCE [LARGE SCALE GENOMIC DNA]</scope>
    <source>
        <strain evidence="2 3">JCM 6835</strain>
    </source>
</reference>
<dbReference type="Pfam" id="PF10823">
    <property type="entry name" value="DUF2568"/>
    <property type="match status" value="1"/>
</dbReference>
<proteinExistence type="predicted"/>
<feature type="transmembrane region" description="Helical" evidence="1">
    <location>
        <begin position="83"/>
        <end position="101"/>
    </location>
</feature>